<sequence length="214" mass="24737">MLNIKKLLLFQNLDLNYPAAHFIEKNEHLIHELINHFPLANLITSQQDEIFTSYLPFIWGNANELIGHLDIQNPQIATLNEGEKVKLIFNGPENYISPSHFTTNELPTYNYCKVEVEGLLKPISNEALKNAIIQLTTQLEGKDAAYQLTQNEKRLHSLVKYIFGFKIEVLEVKGRFKMSQDKSKNHQEMAVKVLADGLKKRNANFIKQYWKQAE</sequence>
<proteinExistence type="predicted"/>
<protein>
    <recommendedName>
        <fullName evidence="3">Transcriptional regulator</fullName>
    </recommendedName>
</protein>
<reference evidence="1 2" key="1">
    <citation type="journal article" date="2014" name="Int. J. Syst. Evol. Microbiol.">
        <title>Complete genome sequence of Corynebacterium casei LMG S-19264T (=DSM 44701T), isolated from a smear-ripened cheese.</title>
        <authorList>
            <consortium name="US DOE Joint Genome Institute (JGI-PGF)"/>
            <person name="Walter F."/>
            <person name="Albersmeier A."/>
            <person name="Kalinowski J."/>
            <person name="Ruckert C."/>
        </authorList>
    </citation>
    <scope>NUCLEOTIDE SEQUENCE [LARGE SCALE GENOMIC DNA]</scope>
    <source>
        <strain evidence="1 2">CGMCC 1.12925</strain>
    </source>
</reference>
<dbReference type="SUPFAM" id="SSF50475">
    <property type="entry name" value="FMN-binding split barrel"/>
    <property type="match status" value="1"/>
</dbReference>
<dbReference type="EMBL" id="BMGL01000002">
    <property type="protein sequence ID" value="GGE04321.1"/>
    <property type="molecule type" value="Genomic_DNA"/>
</dbReference>
<dbReference type="InterPro" id="IPR007396">
    <property type="entry name" value="TR_PAI2-type"/>
</dbReference>
<name>A0A916ZMS7_9FLAO</name>
<evidence type="ECO:0000313" key="2">
    <source>
        <dbReference type="Proteomes" id="UP000599688"/>
    </source>
</evidence>
<dbReference type="AlphaFoldDB" id="A0A916ZMS7"/>
<evidence type="ECO:0008006" key="3">
    <source>
        <dbReference type="Google" id="ProtNLM"/>
    </source>
</evidence>
<dbReference type="Proteomes" id="UP000599688">
    <property type="component" value="Unassembled WGS sequence"/>
</dbReference>
<dbReference type="PANTHER" id="PTHR35802">
    <property type="entry name" value="PROTEASE SYNTHASE AND SPORULATION PROTEIN PAI 2"/>
    <property type="match status" value="1"/>
</dbReference>
<keyword evidence="2" id="KW-1185">Reference proteome</keyword>
<comment type="caution">
    <text evidence="1">The sequence shown here is derived from an EMBL/GenBank/DDBJ whole genome shotgun (WGS) entry which is preliminary data.</text>
</comment>
<gene>
    <name evidence="1" type="ORF">GCM10010831_02390</name>
</gene>
<organism evidence="1 2">
    <name type="scientific">Psychroflexus salis</name>
    <dbReference type="NCBI Taxonomy" id="1526574"/>
    <lineage>
        <taxon>Bacteria</taxon>
        <taxon>Pseudomonadati</taxon>
        <taxon>Bacteroidota</taxon>
        <taxon>Flavobacteriia</taxon>
        <taxon>Flavobacteriales</taxon>
        <taxon>Flavobacteriaceae</taxon>
        <taxon>Psychroflexus</taxon>
    </lineage>
</organism>
<dbReference type="PANTHER" id="PTHR35802:SF1">
    <property type="entry name" value="PROTEASE SYNTHASE AND SPORULATION PROTEIN PAI 2"/>
    <property type="match status" value="1"/>
</dbReference>
<dbReference type="PIRSF" id="PIRSF010372">
    <property type="entry name" value="PaiB"/>
    <property type="match status" value="1"/>
</dbReference>
<dbReference type="InterPro" id="IPR012349">
    <property type="entry name" value="Split_barrel_FMN-bd"/>
</dbReference>
<dbReference type="Pfam" id="PF04299">
    <property type="entry name" value="FMN_bind_2"/>
    <property type="match status" value="1"/>
</dbReference>
<evidence type="ECO:0000313" key="1">
    <source>
        <dbReference type="EMBL" id="GGE04321.1"/>
    </source>
</evidence>
<accession>A0A916ZMS7</accession>
<dbReference type="Gene3D" id="2.30.110.10">
    <property type="entry name" value="Electron Transport, Fmn-binding Protein, Chain A"/>
    <property type="match status" value="1"/>
</dbReference>